<dbReference type="GO" id="GO:0016887">
    <property type="term" value="F:ATP hydrolysis activity"/>
    <property type="evidence" value="ECO:0007669"/>
    <property type="project" value="InterPro"/>
</dbReference>
<reference evidence="5" key="1">
    <citation type="submission" date="2022-08" db="EMBL/GenBank/DDBJ databases">
        <title>Novel sulphate-reducing endosymbionts in the free-living metamonad Anaeramoeba.</title>
        <authorList>
            <person name="Jerlstrom-Hultqvist J."/>
            <person name="Cepicka I."/>
            <person name="Gallot-Lavallee L."/>
            <person name="Salas-Leiva D."/>
            <person name="Curtis B.A."/>
            <person name="Zahonova K."/>
            <person name="Pipaliya S."/>
            <person name="Dacks J."/>
            <person name="Roger A.J."/>
        </authorList>
    </citation>
    <scope>NUCLEOTIDE SEQUENCE</scope>
    <source>
        <strain evidence="5">Busselton2</strain>
    </source>
</reference>
<dbReference type="GO" id="GO:0032389">
    <property type="term" value="C:MutLalpha complex"/>
    <property type="evidence" value="ECO:0007669"/>
    <property type="project" value="TreeGrafter"/>
</dbReference>
<comment type="caution">
    <text evidence="5">The sequence shown here is derived from an EMBL/GenBank/DDBJ whole genome shotgun (WGS) entry which is preliminary data.</text>
</comment>
<dbReference type="PANTHER" id="PTHR10073:SF52">
    <property type="entry name" value="MISMATCH REPAIR ENDONUCLEASE PMS2"/>
    <property type="match status" value="1"/>
</dbReference>
<dbReference type="SUPFAM" id="SSF55874">
    <property type="entry name" value="ATPase domain of HSP90 chaperone/DNA topoisomerase II/histidine kinase"/>
    <property type="match status" value="1"/>
</dbReference>
<accession>A0AAV7Z8Z8</accession>
<dbReference type="GO" id="GO:0006298">
    <property type="term" value="P:mismatch repair"/>
    <property type="evidence" value="ECO:0007669"/>
    <property type="project" value="InterPro"/>
</dbReference>
<dbReference type="InterPro" id="IPR014721">
    <property type="entry name" value="Ribsml_uS5_D2-typ_fold_subgr"/>
</dbReference>
<evidence type="ECO:0000313" key="6">
    <source>
        <dbReference type="Proteomes" id="UP001146793"/>
    </source>
</evidence>
<feature type="compositionally biased region" description="Basic residues" evidence="3">
    <location>
        <begin position="268"/>
        <end position="279"/>
    </location>
</feature>
<feature type="region of interest" description="Disordered" evidence="3">
    <location>
        <begin position="246"/>
        <end position="362"/>
    </location>
</feature>
<gene>
    <name evidence="5" type="ORF">M0812_16796</name>
</gene>
<evidence type="ECO:0000256" key="2">
    <source>
        <dbReference type="ARBA" id="ARBA00022763"/>
    </source>
</evidence>
<dbReference type="Pfam" id="PF16413">
    <property type="entry name" value="Mlh1_C"/>
    <property type="match status" value="1"/>
</dbReference>
<dbReference type="Pfam" id="PF01119">
    <property type="entry name" value="DNA_mis_repair"/>
    <property type="match status" value="1"/>
</dbReference>
<evidence type="ECO:0000259" key="4">
    <source>
        <dbReference type="SMART" id="SM01340"/>
    </source>
</evidence>
<dbReference type="EMBL" id="JANTQA010000033">
    <property type="protein sequence ID" value="KAJ3437631.1"/>
    <property type="molecule type" value="Genomic_DNA"/>
</dbReference>
<organism evidence="5 6">
    <name type="scientific">Anaeramoeba flamelloides</name>
    <dbReference type="NCBI Taxonomy" id="1746091"/>
    <lineage>
        <taxon>Eukaryota</taxon>
        <taxon>Metamonada</taxon>
        <taxon>Anaeramoebidae</taxon>
        <taxon>Anaeramoeba</taxon>
    </lineage>
</organism>
<comment type="similarity">
    <text evidence="1">Belongs to the DNA mismatch repair MutL/HexB family.</text>
</comment>
<sequence length="610" mass="71165">MQEKRIKKLSEQVIRKIAVGEVIQRPSSALKERIENSLDAGSTYIKIHLKKEGMNMGSQIGYKAEYKNGELVQSRSQDKKTNQDDQIKIIPVASIPGTQIDIENLFYNQPSRLRSFQKNNQETQKILHIVRCYSINNPQRLAENKKIKIQINKIYKEILKTKDHPCIFLNLILPLECVDVNIHPSKKQVQFLQEDLILATIMNNLKTLLMNHLCEDQKEKENKREEKLNNLKEKEREWKTKIKKKTGKENEKEKEKEEDKKEKDLLKKNIKKKNTAKQVKKNENKPQQSNEQIRIISPFSPFSPILQELPPKNSSSPLLRSTSAYNTDNNNFDNKNNKDLNGLRIPSNPPSLSSSPKSSQTNKIKYVPQHKNLEESVNNENNLDNQKRKFEFTSKQQKNNENTLIPYQIEKQPKKIKNINQKTSFAISVKNKIEPKTLTSLRQNIESPKNSQLAKILKEGALISILEADFELIQYQSGLYLFDIEILVREFLYQTLPVLIPEYFPDLKSLPMFILQLGIEAERKSEQQFFESFAFEIALYYTPIRNTDFYQFASQNEKKAFIHHENIKLNCLFREKIFPFFQKEFIATDTLNEHIAVVQIAQVDDFGIIL</sequence>
<dbReference type="InterPro" id="IPR036890">
    <property type="entry name" value="HATPase_C_sf"/>
</dbReference>
<protein>
    <submittedName>
        <fullName evidence="5">DNA mismatch repair protein mlh1</fullName>
    </submittedName>
</protein>
<dbReference type="CDD" id="cd00782">
    <property type="entry name" value="MutL_Trans"/>
    <property type="match status" value="1"/>
</dbReference>
<dbReference type="SUPFAM" id="SSF54211">
    <property type="entry name" value="Ribosomal protein S5 domain 2-like"/>
    <property type="match status" value="1"/>
</dbReference>
<evidence type="ECO:0000256" key="1">
    <source>
        <dbReference type="ARBA" id="ARBA00006082"/>
    </source>
</evidence>
<dbReference type="SMART" id="SM01340">
    <property type="entry name" value="DNA_mis_repair"/>
    <property type="match status" value="1"/>
</dbReference>
<feature type="compositionally biased region" description="Low complexity" evidence="3">
    <location>
        <begin position="350"/>
        <end position="359"/>
    </location>
</feature>
<dbReference type="InterPro" id="IPR038973">
    <property type="entry name" value="MutL/Mlh/Pms-like"/>
</dbReference>
<name>A0AAV7Z8Z8_9EUKA</name>
<evidence type="ECO:0000313" key="5">
    <source>
        <dbReference type="EMBL" id="KAJ3437631.1"/>
    </source>
</evidence>
<feature type="compositionally biased region" description="Basic and acidic residues" evidence="3">
    <location>
        <begin position="247"/>
        <end position="267"/>
    </location>
</feature>
<proteinExistence type="inferred from homology"/>
<keyword evidence="2" id="KW-0227">DNA damage</keyword>
<dbReference type="InterPro" id="IPR032189">
    <property type="entry name" value="Mlh1_C"/>
</dbReference>
<dbReference type="Proteomes" id="UP001146793">
    <property type="component" value="Unassembled WGS sequence"/>
</dbReference>
<dbReference type="PANTHER" id="PTHR10073">
    <property type="entry name" value="DNA MISMATCH REPAIR PROTEIN MLH, PMS, MUTL"/>
    <property type="match status" value="1"/>
</dbReference>
<dbReference type="GO" id="GO:0140664">
    <property type="term" value="F:ATP-dependent DNA damage sensor activity"/>
    <property type="evidence" value="ECO:0007669"/>
    <property type="project" value="InterPro"/>
</dbReference>
<dbReference type="GO" id="GO:0030983">
    <property type="term" value="F:mismatched DNA binding"/>
    <property type="evidence" value="ECO:0007669"/>
    <property type="project" value="InterPro"/>
</dbReference>
<feature type="compositionally biased region" description="Polar residues" evidence="3">
    <location>
        <begin position="312"/>
        <end position="325"/>
    </location>
</feature>
<dbReference type="InterPro" id="IPR020568">
    <property type="entry name" value="Ribosomal_Su5_D2-typ_SF"/>
</dbReference>
<dbReference type="GO" id="GO:0005524">
    <property type="term" value="F:ATP binding"/>
    <property type="evidence" value="ECO:0007669"/>
    <property type="project" value="InterPro"/>
</dbReference>
<dbReference type="InterPro" id="IPR013507">
    <property type="entry name" value="DNA_mismatch_S5_2-like"/>
</dbReference>
<dbReference type="AlphaFoldDB" id="A0AAV7Z8Z8"/>
<evidence type="ECO:0000256" key="3">
    <source>
        <dbReference type="SAM" id="MobiDB-lite"/>
    </source>
</evidence>
<dbReference type="Gene3D" id="3.30.565.10">
    <property type="entry name" value="Histidine kinase-like ATPase, C-terminal domain"/>
    <property type="match status" value="1"/>
</dbReference>
<feature type="domain" description="DNA mismatch repair protein S5" evidence="4">
    <location>
        <begin position="102"/>
        <end position="210"/>
    </location>
</feature>
<dbReference type="Gene3D" id="3.30.230.10">
    <property type="match status" value="1"/>
</dbReference>